<name>A0A0F6SFT2_9BACT</name>
<proteinExistence type="predicted"/>
<keyword evidence="2" id="KW-0732">Signal</keyword>
<dbReference type="STRING" id="927083.DB32_004638"/>
<dbReference type="Proteomes" id="UP000034883">
    <property type="component" value="Chromosome"/>
</dbReference>
<keyword evidence="5" id="KW-1185">Reference proteome</keyword>
<evidence type="ECO:0000313" key="5">
    <source>
        <dbReference type="Proteomes" id="UP000034883"/>
    </source>
</evidence>
<dbReference type="AlphaFoldDB" id="A0A0F6SFT2"/>
<feature type="region of interest" description="Disordered" evidence="1">
    <location>
        <begin position="498"/>
        <end position="527"/>
    </location>
</feature>
<dbReference type="Pfam" id="PF24346">
    <property type="entry name" value="DUF7507"/>
    <property type="match status" value="1"/>
</dbReference>
<accession>A0A0F6SFT2</accession>
<dbReference type="EMBL" id="CP011125">
    <property type="protein sequence ID" value="AKF07489.1"/>
    <property type="molecule type" value="Genomic_DNA"/>
</dbReference>
<evidence type="ECO:0000256" key="1">
    <source>
        <dbReference type="SAM" id="MobiDB-lite"/>
    </source>
</evidence>
<evidence type="ECO:0000259" key="3">
    <source>
        <dbReference type="Pfam" id="PF24346"/>
    </source>
</evidence>
<gene>
    <name evidence="4" type="ORF">DB32_004638</name>
</gene>
<feature type="signal peptide" evidence="2">
    <location>
        <begin position="1"/>
        <end position="18"/>
    </location>
</feature>
<organism evidence="4 5">
    <name type="scientific">Sandaracinus amylolyticus</name>
    <dbReference type="NCBI Taxonomy" id="927083"/>
    <lineage>
        <taxon>Bacteria</taxon>
        <taxon>Pseudomonadati</taxon>
        <taxon>Myxococcota</taxon>
        <taxon>Polyangia</taxon>
        <taxon>Polyangiales</taxon>
        <taxon>Sandaracinaceae</taxon>
        <taxon>Sandaracinus</taxon>
    </lineage>
</organism>
<feature type="chain" id="PRO_5002509998" description="DUF7507 domain-containing protein" evidence="2">
    <location>
        <begin position="19"/>
        <end position="527"/>
    </location>
</feature>
<protein>
    <recommendedName>
        <fullName evidence="3">DUF7507 domain-containing protein</fullName>
    </recommendedName>
</protein>
<evidence type="ECO:0000256" key="2">
    <source>
        <dbReference type="SAM" id="SignalP"/>
    </source>
</evidence>
<sequence length="527" mass="53814">MALAGCMLALAACSAAEPAPVGVAVESVHDEGLFELDRNAVGGAEDGDDWDDVNLPLPGGDGGDAFDHTGVLPDGSGQTIFRGGGSKDDLDITGWRHRASGPVPDKDDITNAYAAAYIDEDSGDTILYFGMDRVDTAGDANMGFWFFQQSVTANADGTFDGEHTVGDLLVQIDYSNGGTVPNVRVLVWVGTGGEINGTLDVFFEGSADCLSPSQDTVCATTNVVEAASPWTYVQKGETADGPFPPLSFVEGGVNISEVFAGAENGAPCFSSFMATTRASTSVDAVLKDWVLGAFEACGIEITKTCDQGRLNEAGTGFVFDYHITVTNIGGGLLHDVTITDDLAGTTTTLEDPLGATPVTIDGSFESAENGPFTNTASVTAAAVPGGEVVAEDETSDVCEAADTNPAVTVSKVCEPRLAEIGGQVVVLIDGSGQVCNTGDVPLAGITVTDDCGSGPSQTDTIASLAVGACADWEVTCTPSESNADPELAEFSDTASVTATPTVGDTTPVTDSSDLATCALCPEPTTPG</sequence>
<reference evidence="4 5" key="1">
    <citation type="submission" date="2015-03" db="EMBL/GenBank/DDBJ databases">
        <title>Genome assembly of Sandaracinus amylolyticus DSM 53668.</title>
        <authorList>
            <person name="Sharma G."/>
            <person name="Subramanian S."/>
        </authorList>
    </citation>
    <scope>NUCLEOTIDE SEQUENCE [LARGE SCALE GENOMIC DNA]</scope>
    <source>
        <strain evidence="4 5">DSM 53668</strain>
    </source>
</reference>
<dbReference type="KEGG" id="samy:DB32_004638"/>
<feature type="domain" description="DUF7507" evidence="3">
    <location>
        <begin position="298"/>
        <end position="389"/>
    </location>
</feature>
<feature type="compositionally biased region" description="Low complexity" evidence="1">
    <location>
        <begin position="498"/>
        <end position="513"/>
    </location>
</feature>
<dbReference type="InterPro" id="IPR055354">
    <property type="entry name" value="DUF7507"/>
</dbReference>
<evidence type="ECO:0000313" key="4">
    <source>
        <dbReference type="EMBL" id="AKF07489.1"/>
    </source>
</evidence>